<gene>
    <name evidence="2" type="ORF">Poli38472_006665</name>
</gene>
<dbReference type="Proteomes" id="UP000794436">
    <property type="component" value="Unassembled WGS sequence"/>
</dbReference>
<organism evidence="2 3">
    <name type="scientific">Pythium oligandrum</name>
    <name type="common">Mycoparasitic fungus</name>
    <dbReference type="NCBI Taxonomy" id="41045"/>
    <lineage>
        <taxon>Eukaryota</taxon>
        <taxon>Sar</taxon>
        <taxon>Stramenopiles</taxon>
        <taxon>Oomycota</taxon>
        <taxon>Peronosporomycetes</taxon>
        <taxon>Pythiales</taxon>
        <taxon>Pythiaceae</taxon>
        <taxon>Pythium</taxon>
    </lineage>
</organism>
<dbReference type="EMBL" id="SPLM01000145">
    <property type="protein sequence ID" value="TMW56655.1"/>
    <property type="molecule type" value="Genomic_DNA"/>
</dbReference>
<evidence type="ECO:0000256" key="1">
    <source>
        <dbReference type="SAM" id="Coils"/>
    </source>
</evidence>
<name>A0A8K1FAX0_PYTOL</name>
<feature type="coiled-coil region" evidence="1">
    <location>
        <begin position="18"/>
        <end position="50"/>
    </location>
</feature>
<accession>A0A8K1FAX0</accession>
<protein>
    <submittedName>
        <fullName evidence="2">Uncharacterized protein</fullName>
    </submittedName>
</protein>
<comment type="caution">
    <text evidence="2">The sequence shown here is derived from an EMBL/GenBank/DDBJ whole genome shotgun (WGS) entry which is preliminary data.</text>
</comment>
<dbReference type="OrthoDB" id="118172at2759"/>
<evidence type="ECO:0000313" key="3">
    <source>
        <dbReference type="Proteomes" id="UP000794436"/>
    </source>
</evidence>
<keyword evidence="1" id="KW-0175">Coiled coil</keyword>
<dbReference type="AlphaFoldDB" id="A0A8K1FAX0"/>
<reference evidence="2" key="1">
    <citation type="submission" date="2019-03" db="EMBL/GenBank/DDBJ databases">
        <title>Long read genome sequence of the mycoparasitic Pythium oligandrum ATCC 38472 isolated from sugarbeet rhizosphere.</title>
        <authorList>
            <person name="Gaulin E."/>
        </authorList>
    </citation>
    <scope>NUCLEOTIDE SEQUENCE</scope>
    <source>
        <strain evidence="2">ATCC 38472_TT</strain>
    </source>
</reference>
<sequence length="414" mass="48311">MPTMNHNVGLAGATMDEMEDFLSALNRTDQDNAEAERAEKRRKHREAMVQFRLRKKTNFADMKKQEHSLQDVLQGKLKQYRDRVKTEDAVESSMKAFDQLLDDFADVVATKESLLRENRGMETVIGDLRKFQRLVEDEMGRVAEEIDGEETKSSSPVKALASDGFWVQFLENEPAMYYEMESAAMCASRRADGFQRAHSLRAAFLSDQFDPTVTECFGWRAQRSLDWTNDHQSIVRFRFTRRVPRSRTSVDALQRGTWHIISSPELNDSLYSSRVEMKILQTVDENSFISLRNSPHRDNSLHWRYFCFHSRMEYVDEQNHRSVLIAMTVMDKQNPVMRMAESMDTQTDPTVWIKDGQLVLKFTEIPEDDEVEIEYSGYMQCINEGQARFLMVETCTMLMRWENRIVPPRLLAFV</sequence>
<proteinExistence type="predicted"/>
<keyword evidence="3" id="KW-1185">Reference proteome</keyword>
<evidence type="ECO:0000313" key="2">
    <source>
        <dbReference type="EMBL" id="TMW56655.1"/>
    </source>
</evidence>